<accession>A0A8W8P1Y8</accession>
<evidence type="ECO:0000313" key="2">
    <source>
        <dbReference type="Proteomes" id="UP000005408"/>
    </source>
</evidence>
<dbReference type="EnsemblMetazoa" id="G9136.1">
    <property type="protein sequence ID" value="G9136.1:cds"/>
    <property type="gene ID" value="G9136"/>
</dbReference>
<name>A0A8W8P1Y8_MAGGI</name>
<proteinExistence type="predicted"/>
<dbReference type="Proteomes" id="UP000005408">
    <property type="component" value="Unassembled WGS sequence"/>
</dbReference>
<organism evidence="1 2">
    <name type="scientific">Magallana gigas</name>
    <name type="common">Pacific oyster</name>
    <name type="synonym">Crassostrea gigas</name>
    <dbReference type="NCBI Taxonomy" id="29159"/>
    <lineage>
        <taxon>Eukaryota</taxon>
        <taxon>Metazoa</taxon>
        <taxon>Spiralia</taxon>
        <taxon>Lophotrochozoa</taxon>
        <taxon>Mollusca</taxon>
        <taxon>Bivalvia</taxon>
        <taxon>Autobranchia</taxon>
        <taxon>Pteriomorphia</taxon>
        <taxon>Ostreida</taxon>
        <taxon>Ostreoidea</taxon>
        <taxon>Ostreidae</taxon>
        <taxon>Magallana</taxon>
    </lineage>
</organism>
<dbReference type="AlphaFoldDB" id="A0A8W8P1Y8"/>
<reference evidence="1" key="1">
    <citation type="submission" date="2022-08" db="UniProtKB">
        <authorList>
            <consortium name="EnsemblMetazoa"/>
        </authorList>
    </citation>
    <scope>IDENTIFICATION</scope>
    <source>
        <strain evidence="1">05x7-T-G4-1.051#20</strain>
    </source>
</reference>
<keyword evidence="2" id="KW-1185">Reference proteome</keyword>
<protein>
    <submittedName>
        <fullName evidence="1">Uncharacterized protein</fullName>
    </submittedName>
</protein>
<sequence>MLIVYSTDDVIDLDVKNKIYKLQTADEEELNLLSDWLVEHGVYGFVPPYTEQNRDNMNPCRNCTVQERIKHIRILHNYEEQFRGNKGTFSSHVVQQYDCSEDTSEINLNML</sequence>
<evidence type="ECO:0000313" key="1">
    <source>
        <dbReference type="EnsemblMetazoa" id="G9136.1:cds"/>
    </source>
</evidence>